<dbReference type="InterPro" id="IPR034746">
    <property type="entry name" value="POTRA"/>
</dbReference>
<dbReference type="GO" id="GO:0005886">
    <property type="term" value="C:plasma membrane"/>
    <property type="evidence" value="ECO:0007669"/>
    <property type="project" value="TreeGrafter"/>
</dbReference>
<name>A0A926D3Y0_9FIRM</name>
<feature type="domain" description="POTRA" evidence="8">
    <location>
        <begin position="39"/>
        <end position="107"/>
    </location>
</feature>
<keyword evidence="3" id="KW-0132">Cell division</keyword>
<dbReference type="GO" id="GO:0051301">
    <property type="term" value="P:cell division"/>
    <property type="evidence" value="ECO:0007669"/>
    <property type="project" value="UniProtKB-KW"/>
</dbReference>
<dbReference type="PANTHER" id="PTHR37820:SF1">
    <property type="entry name" value="CELL DIVISION PROTEIN FTSQ"/>
    <property type="match status" value="1"/>
</dbReference>
<evidence type="ECO:0000256" key="2">
    <source>
        <dbReference type="ARBA" id="ARBA00022475"/>
    </source>
</evidence>
<evidence type="ECO:0000256" key="7">
    <source>
        <dbReference type="ARBA" id="ARBA00023306"/>
    </source>
</evidence>
<dbReference type="PANTHER" id="PTHR37820">
    <property type="entry name" value="CELL DIVISION PROTEIN DIVIB"/>
    <property type="match status" value="1"/>
</dbReference>
<keyword evidence="7" id="KW-0131">Cell cycle</keyword>
<dbReference type="AlphaFoldDB" id="A0A926D3Y0"/>
<evidence type="ECO:0000256" key="4">
    <source>
        <dbReference type="ARBA" id="ARBA00022692"/>
    </source>
</evidence>
<reference evidence="9" key="1">
    <citation type="submission" date="2020-08" db="EMBL/GenBank/DDBJ databases">
        <title>Genome public.</title>
        <authorList>
            <person name="Liu C."/>
            <person name="Sun Q."/>
        </authorList>
    </citation>
    <scope>NUCLEOTIDE SEQUENCE</scope>
    <source>
        <strain evidence="9">NSJ-44</strain>
    </source>
</reference>
<keyword evidence="5" id="KW-1133">Transmembrane helix</keyword>
<dbReference type="InterPro" id="IPR050487">
    <property type="entry name" value="FtsQ_DivIB"/>
</dbReference>
<keyword evidence="4" id="KW-0812">Transmembrane</keyword>
<gene>
    <name evidence="9" type="ORF">H8699_10740</name>
</gene>
<evidence type="ECO:0000256" key="3">
    <source>
        <dbReference type="ARBA" id="ARBA00022618"/>
    </source>
</evidence>
<evidence type="ECO:0000259" key="8">
    <source>
        <dbReference type="PROSITE" id="PS51779"/>
    </source>
</evidence>
<dbReference type="RefSeq" id="WP_249285686.1">
    <property type="nucleotide sequence ID" value="NZ_JACRSO010000005.1"/>
</dbReference>
<dbReference type="EMBL" id="JACRSO010000005">
    <property type="protein sequence ID" value="MBC8529905.1"/>
    <property type="molecule type" value="Genomic_DNA"/>
</dbReference>
<accession>A0A926D3Y0</accession>
<comment type="subcellular location">
    <subcellularLocation>
        <location evidence="1">Membrane</location>
    </subcellularLocation>
</comment>
<dbReference type="Gene3D" id="3.10.20.310">
    <property type="entry name" value="membrane protein fhac"/>
    <property type="match status" value="1"/>
</dbReference>
<protein>
    <submittedName>
        <fullName evidence="9">FtsQ-type POTRA domain-containing protein</fullName>
    </submittedName>
</protein>
<evidence type="ECO:0000256" key="5">
    <source>
        <dbReference type="ARBA" id="ARBA00022989"/>
    </source>
</evidence>
<evidence type="ECO:0000256" key="1">
    <source>
        <dbReference type="ARBA" id="ARBA00004370"/>
    </source>
</evidence>
<keyword evidence="10" id="KW-1185">Reference proteome</keyword>
<evidence type="ECO:0000313" key="10">
    <source>
        <dbReference type="Proteomes" id="UP000654279"/>
    </source>
</evidence>
<evidence type="ECO:0000256" key="6">
    <source>
        <dbReference type="ARBA" id="ARBA00023136"/>
    </source>
</evidence>
<dbReference type="Proteomes" id="UP000654279">
    <property type="component" value="Unassembled WGS sequence"/>
</dbReference>
<dbReference type="Pfam" id="PF03799">
    <property type="entry name" value="FtsQ_DivIB_C"/>
    <property type="match status" value="1"/>
</dbReference>
<dbReference type="Pfam" id="PF08478">
    <property type="entry name" value="POTRA_1"/>
    <property type="match status" value="1"/>
</dbReference>
<sequence length="253" mass="27709">MAKASKEKKKMKKPSTLVTWLLGLLLALTLAAILNLEVLIVRDVQVYGNETVATEDIVGMAGVALGENIFKVNLDAVKANIEENPYLVVDHIGYKLPDKISIVLHERKARAVLEYLSSYILIDEEGTLLELKSKGEDVPELLVKGVEVVSFTTGKKAELSNPYQMEACGMVLSEFYTQNAQELISEMDLSNPDDITLKTTAGIAVRFGQAKDVEKKVTWVRTLIPQLQAEGKVGTLDVTAAETGASFREEPVS</sequence>
<dbReference type="InterPro" id="IPR005548">
    <property type="entry name" value="Cell_div_FtsQ/DivIB_C"/>
</dbReference>
<organism evidence="9 10">
    <name type="scientific">Luoshenia tenuis</name>
    <dbReference type="NCBI Taxonomy" id="2763654"/>
    <lineage>
        <taxon>Bacteria</taxon>
        <taxon>Bacillati</taxon>
        <taxon>Bacillota</taxon>
        <taxon>Clostridia</taxon>
        <taxon>Christensenellales</taxon>
        <taxon>Christensenellaceae</taxon>
        <taxon>Luoshenia</taxon>
    </lineage>
</organism>
<keyword evidence="6" id="KW-0472">Membrane</keyword>
<proteinExistence type="predicted"/>
<keyword evidence="2" id="KW-1003">Cell membrane</keyword>
<comment type="caution">
    <text evidence="9">The sequence shown here is derived from an EMBL/GenBank/DDBJ whole genome shotgun (WGS) entry which is preliminary data.</text>
</comment>
<dbReference type="InterPro" id="IPR013685">
    <property type="entry name" value="POTRA_FtsQ_type"/>
</dbReference>
<evidence type="ECO:0000313" key="9">
    <source>
        <dbReference type="EMBL" id="MBC8529905.1"/>
    </source>
</evidence>
<dbReference type="PROSITE" id="PS51779">
    <property type="entry name" value="POTRA"/>
    <property type="match status" value="1"/>
</dbReference>